<dbReference type="GeneID" id="94336468"/>
<evidence type="ECO:0000256" key="1">
    <source>
        <dbReference type="SAM" id="Phobius"/>
    </source>
</evidence>
<name>A0AAD9PL79_9APIC</name>
<feature type="transmembrane region" description="Helical" evidence="1">
    <location>
        <begin position="350"/>
        <end position="373"/>
    </location>
</feature>
<evidence type="ECO:0000313" key="2">
    <source>
        <dbReference type="EMBL" id="KAK2196921.1"/>
    </source>
</evidence>
<keyword evidence="1" id="KW-0812">Transmembrane</keyword>
<reference evidence="2" key="1">
    <citation type="journal article" date="2023" name="Nat. Microbiol.">
        <title>Babesia duncani multi-omics identifies virulence factors and drug targets.</title>
        <authorList>
            <person name="Singh P."/>
            <person name="Lonardi S."/>
            <person name="Liang Q."/>
            <person name="Vydyam P."/>
            <person name="Khabirova E."/>
            <person name="Fang T."/>
            <person name="Gihaz S."/>
            <person name="Thekkiniath J."/>
            <person name="Munshi M."/>
            <person name="Abel S."/>
            <person name="Ciampossin L."/>
            <person name="Batugedara G."/>
            <person name="Gupta M."/>
            <person name="Lu X.M."/>
            <person name="Lenz T."/>
            <person name="Chakravarty S."/>
            <person name="Cornillot E."/>
            <person name="Hu Y."/>
            <person name="Ma W."/>
            <person name="Gonzalez L.M."/>
            <person name="Sanchez S."/>
            <person name="Estrada K."/>
            <person name="Sanchez-Flores A."/>
            <person name="Montero E."/>
            <person name="Harb O.S."/>
            <person name="Le Roch K.G."/>
            <person name="Mamoun C.B."/>
        </authorList>
    </citation>
    <scope>NUCLEOTIDE SEQUENCE</scope>
    <source>
        <strain evidence="2">WA1</strain>
    </source>
</reference>
<protein>
    <submittedName>
        <fullName evidence="2">Uncharacterized protein</fullName>
    </submittedName>
</protein>
<accession>A0AAD9PL79</accession>
<comment type="caution">
    <text evidence="2">The sequence shown here is derived from an EMBL/GenBank/DDBJ whole genome shotgun (WGS) entry which is preliminary data.</text>
</comment>
<feature type="transmembrane region" description="Helical" evidence="1">
    <location>
        <begin position="120"/>
        <end position="137"/>
    </location>
</feature>
<sequence>MSDKSLARAAMWFAGFNTYQPLNICRGGTSFILERFQYPTSKTGILVGEATAIINFYVFVGTIIGQIVNGIIMLIGTDKEWTKKANPFLSILSSVFIMLINSHILYVYLYCEGAEGIRSIYTWFAMAGLAYSFDIVVTMKTTPKHAVDWGMGENMANAFVSVLHWFIRRFTHIKWFGIPDEKQNFHLMLWHITTVLIISLVTAVLWFTHLTLNASNGSSDSGKGGTSGSIGQCLQRGWSPSLMAILGTTFGFLLYPCVSPYLVVHESSQYSMSLMLLIISSIGPTISWILSLESLHNETNYDRQWEKHANLYHCVWLLLIPAMTIYFIFMRCLHYPGSFYERHIRFKSPAIYMGCTYHFCIYTMLGIGMGAAYPNLAGTKYDSSKKTLNETDKDKGNTLFSIVSSLVVILMVLSTIVLQAYATAYTSYVKALQSGYGWPTSGISSSRACAWWMGTAVRDGFFNFIRIYKIDIIKVIS</sequence>
<feature type="transmembrane region" description="Helical" evidence="1">
    <location>
        <begin position="52"/>
        <end position="76"/>
    </location>
</feature>
<evidence type="ECO:0000313" key="3">
    <source>
        <dbReference type="Proteomes" id="UP001214638"/>
    </source>
</evidence>
<dbReference type="EMBL" id="JALLKP010000002">
    <property type="protein sequence ID" value="KAK2196921.1"/>
    <property type="molecule type" value="Genomic_DNA"/>
</dbReference>
<dbReference type="RefSeq" id="XP_067803763.1">
    <property type="nucleotide sequence ID" value="XM_067947199.1"/>
</dbReference>
<feature type="transmembrane region" description="Helical" evidence="1">
    <location>
        <begin position="88"/>
        <end position="108"/>
    </location>
</feature>
<gene>
    <name evidence="2" type="ORF">BdWA1_002170</name>
</gene>
<dbReference type="KEGG" id="bdw:94336468"/>
<organism evidence="2 3">
    <name type="scientific">Babesia duncani</name>
    <dbReference type="NCBI Taxonomy" id="323732"/>
    <lineage>
        <taxon>Eukaryota</taxon>
        <taxon>Sar</taxon>
        <taxon>Alveolata</taxon>
        <taxon>Apicomplexa</taxon>
        <taxon>Aconoidasida</taxon>
        <taxon>Piroplasmida</taxon>
        <taxon>Babesiidae</taxon>
        <taxon>Babesia</taxon>
    </lineage>
</organism>
<keyword evidence="1" id="KW-1133">Transmembrane helix</keyword>
<feature type="transmembrane region" description="Helical" evidence="1">
    <location>
        <begin position="242"/>
        <end position="263"/>
    </location>
</feature>
<proteinExistence type="predicted"/>
<keyword evidence="3" id="KW-1185">Reference proteome</keyword>
<feature type="transmembrane region" description="Helical" evidence="1">
    <location>
        <begin position="270"/>
        <end position="290"/>
    </location>
</feature>
<feature type="transmembrane region" description="Helical" evidence="1">
    <location>
        <begin position="399"/>
        <end position="422"/>
    </location>
</feature>
<feature type="transmembrane region" description="Helical" evidence="1">
    <location>
        <begin position="149"/>
        <end position="167"/>
    </location>
</feature>
<dbReference type="AlphaFoldDB" id="A0AAD9PL79"/>
<keyword evidence="1" id="KW-0472">Membrane</keyword>
<feature type="transmembrane region" description="Helical" evidence="1">
    <location>
        <begin position="187"/>
        <end position="207"/>
    </location>
</feature>
<dbReference type="Proteomes" id="UP001214638">
    <property type="component" value="Unassembled WGS sequence"/>
</dbReference>
<feature type="transmembrane region" description="Helical" evidence="1">
    <location>
        <begin position="310"/>
        <end position="329"/>
    </location>
</feature>